<keyword evidence="2" id="KW-1185">Reference proteome</keyword>
<dbReference type="EMBL" id="KV425889">
    <property type="protein sequence ID" value="KZW02206.1"/>
    <property type="molecule type" value="Genomic_DNA"/>
</dbReference>
<proteinExistence type="predicted"/>
<organism evidence="1 2">
    <name type="scientific">Exidia glandulosa HHB12029</name>
    <dbReference type="NCBI Taxonomy" id="1314781"/>
    <lineage>
        <taxon>Eukaryota</taxon>
        <taxon>Fungi</taxon>
        <taxon>Dikarya</taxon>
        <taxon>Basidiomycota</taxon>
        <taxon>Agaricomycotina</taxon>
        <taxon>Agaricomycetes</taxon>
        <taxon>Auriculariales</taxon>
        <taxon>Exidiaceae</taxon>
        <taxon>Exidia</taxon>
    </lineage>
</organism>
<reference evidence="1 2" key="1">
    <citation type="journal article" date="2016" name="Mol. Biol. Evol.">
        <title>Comparative Genomics of Early-Diverging Mushroom-Forming Fungi Provides Insights into the Origins of Lignocellulose Decay Capabilities.</title>
        <authorList>
            <person name="Nagy L.G."/>
            <person name="Riley R."/>
            <person name="Tritt A."/>
            <person name="Adam C."/>
            <person name="Daum C."/>
            <person name="Floudas D."/>
            <person name="Sun H."/>
            <person name="Yadav J.S."/>
            <person name="Pangilinan J."/>
            <person name="Larsson K.H."/>
            <person name="Matsuura K."/>
            <person name="Barry K."/>
            <person name="Labutti K."/>
            <person name="Kuo R."/>
            <person name="Ohm R.A."/>
            <person name="Bhattacharya S.S."/>
            <person name="Shirouzu T."/>
            <person name="Yoshinaga Y."/>
            <person name="Martin F.M."/>
            <person name="Grigoriev I.V."/>
            <person name="Hibbett D.S."/>
        </authorList>
    </citation>
    <scope>NUCLEOTIDE SEQUENCE [LARGE SCALE GENOMIC DNA]</scope>
    <source>
        <strain evidence="1 2">HHB12029</strain>
    </source>
</reference>
<dbReference type="InParanoid" id="A0A165PI09"/>
<accession>A0A165PI09</accession>
<evidence type="ECO:0000313" key="2">
    <source>
        <dbReference type="Proteomes" id="UP000077266"/>
    </source>
</evidence>
<dbReference type="Proteomes" id="UP000077266">
    <property type="component" value="Unassembled WGS sequence"/>
</dbReference>
<gene>
    <name evidence="1" type="ORF">EXIGLDRAFT_482448</name>
</gene>
<protein>
    <submittedName>
        <fullName evidence="1">Uncharacterized protein</fullName>
    </submittedName>
</protein>
<sequence length="74" mass="7770">MRFKLAGSPALLSACHVVVRGRFGAPAIKREDGTGGETDGRSARLHIGLGPCGQSGYATPALSVLRKYGETDQR</sequence>
<evidence type="ECO:0000313" key="1">
    <source>
        <dbReference type="EMBL" id="KZW02206.1"/>
    </source>
</evidence>
<dbReference type="PROSITE" id="PS51257">
    <property type="entry name" value="PROKAR_LIPOPROTEIN"/>
    <property type="match status" value="1"/>
</dbReference>
<name>A0A165PI09_EXIGL</name>
<dbReference type="AlphaFoldDB" id="A0A165PI09"/>